<dbReference type="AlphaFoldDB" id="A0A379WM17"/>
<dbReference type="SUPFAM" id="SSF52980">
    <property type="entry name" value="Restriction endonuclease-like"/>
    <property type="match status" value="1"/>
</dbReference>
<gene>
    <name evidence="1" type="primary">recB_7</name>
    <name evidence="1" type="ORF">NCTC8261_01392</name>
</gene>
<evidence type="ECO:0000313" key="1">
    <source>
        <dbReference type="EMBL" id="SUH35179.1"/>
    </source>
</evidence>
<proteinExistence type="predicted"/>
<organism evidence="1 2">
    <name type="scientific">Salmonella enterica I</name>
    <dbReference type="NCBI Taxonomy" id="59201"/>
    <lineage>
        <taxon>Bacteria</taxon>
        <taxon>Pseudomonadati</taxon>
        <taxon>Pseudomonadota</taxon>
        <taxon>Gammaproteobacteria</taxon>
        <taxon>Enterobacterales</taxon>
        <taxon>Enterobacteriaceae</taxon>
        <taxon>Salmonella</taxon>
    </lineage>
</organism>
<dbReference type="InterPro" id="IPR011335">
    <property type="entry name" value="Restrct_endonuc-II-like"/>
</dbReference>
<evidence type="ECO:0000313" key="2">
    <source>
        <dbReference type="Proteomes" id="UP000254712"/>
    </source>
</evidence>
<name>A0A379WM17_SALET</name>
<protein>
    <submittedName>
        <fullName evidence="1">Exonuclease V subunit</fullName>
        <ecNumber evidence="1">3.1.11.5</ecNumber>
    </submittedName>
</protein>
<keyword evidence="1" id="KW-0378">Hydrolase</keyword>
<dbReference type="EMBL" id="UGXT01000002">
    <property type="protein sequence ID" value="SUH35179.1"/>
    <property type="molecule type" value="Genomic_DNA"/>
</dbReference>
<reference evidence="1 2" key="1">
    <citation type="submission" date="2018-06" db="EMBL/GenBank/DDBJ databases">
        <authorList>
            <consortium name="Pathogen Informatics"/>
            <person name="Doyle S."/>
        </authorList>
    </citation>
    <scope>NUCLEOTIDE SEQUENCE [LARGE SCALE GENOMIC DNA]</scope>
    <source>
        <strain evidence="1 2">NCTC8261</strain>
    </source>
</reference>
<dbReference type="EC" id="3.1.11.5" evidence="1"/>
<keyword evidence="1" id="KW-0540">Nuclease</keyword>
<accession>A0A379WM17</accession>
<dbReference type="GO" id="GO:0008854">
    <property type="term" value="F:exodeoxyribonuclease V activity"/>
    <property type="evidence" value="ECO:0007669"/>
    <property type="project" value="UniProtKB-EC"/>
</dbReference>
<dbReference type="Gene3D" id="3.90.320.10">
    <property type="match status" value="1"/>
</dbReference>
<dbReference type="Proteomes" id="UP000254712">
    <property type="component" value="Unassembled WGS sequence"/>
</dbReference>
<sequence length="128" mass="14669">MHVPLNETGVSLSVLTEREKQVEMEFYLPIAQPLTAGELDALIRRYDPLSAGCPALDFMQVRGMLKGFIDLVFRYEGRYYLLDYKSNWLGEDSAAYIQTAMAAAMQAHRYDCSTSFIRWHCTVTFVIE</sequence>
<dbReference type="InterPro" id="IPR011604">
    <property type="entry name" value="PDDEXK-like_dom_sf"/>
</dbReference>
<keyword evidence="1" id="KW-0269">Exonuclease</keyword>